<dbReference type="Proteomes" id="UP000070544">
    <property type="component" value="Unassembled WGS sequence"/>
</dbReference>
<keyword evidence="4" id="KW-1185">Reference proteome</keyword>
<dbReference type="EMBL" id="KQ965844">
    <property type="protein sequence ID" value="KXS09892.1"/>
    <property type="molecule type" value="Genomic_DNA"/>
</dbReference>
<sequence>MPILSMIENPISKSSWDENCQLWPHYLEALRFLLSDLEARTSILVAEGKSYPRPPRKFSLAPIYGFKPHHIMLDERGCRDLHSLHVQLGNRRIPAEELHIRQIFNVRAVENLSEAKQFAGTLTTNGLKVCIQKIMRIPRVDNSSGDGPSFESVELNDNTIVVAMDPNKPGGTVAGGPVSESGVKPSYCFDVSRNEYYHSTGLRASARRLKRYLKTGGWEAMQSSLPTAKTTNYRDALKRLEQFSLVARELLVAYRDSSCTQDNWNFSVARNRVLHRFARRISHLGQRDEKGQDFDFVRNSNRVRRRRKSSHREPVQEPERRDIVFVTSDLSAPERQGISGTTMLLKLLCSILHKGDGNRSYVRAVVNVGEDRTSQECNNCHHHGVPTVLTDVHIDGKKIWRIKRCAQCQTYWNRDICAALNIRSVWLFGNSHNGMRPGNFVRGYRGHPA</sequence>
<dbReference type="InterPro" id="IPR010095">
    <property type="entry name" value="Cas12f1-like_TNB"/>
</dbReference>
<proteinExistence type="predicted"/>
<evidence type="ECO:0000313" key="4">
    <source>
        <dbReference type="Proteomes" id="UP000070544"/>
    </source>
</evidence>
<dbReference type="AlphaFoldDB" id="A0A138ZZF2"/>
<protein>
    <recommendedName>
        <fullName evidence="2">Cas12f1-like TNB domain-containing protein</fullName>
    </recommendedName>
</protein>
<organism evidence="3 4">
    <name type="scientific">Gonapodya prolifera (strain JEL478)</name>
    <name type="common">Monoblepharis prolifera</name>
    <dbReference type="NCBI Taxonomy" id="1344416"/>
    <lineage>
        <taxon>Eukaryota</taxon>
        <taxon>Fungi</taxon>
        <taxon>Fungi incertae sedis</taxon>
        <taxon>Chytridiomycota</taxon>
        <taxon>Chytridiomycota incertae sedis</taxon>
        <taxon>Monoblepharidomycetes</taxon>
        <taxon>Monoblepharidales</taxon>
        <taxon>Gonapodyaceae</taxon>
        <taxon>Gonapodya</taxon>
    </lineage>
</organism>
<dbReference type="OrthoDB" id="2227456at2759"/>
<dbReference type="GO" id="GO:0003677">
    <property type="term" value="F:DNA binding"/>
    <property type="evidence" value="ECO:0007669"/>
    <property type="project" value="UniProtKB-KW"/>
</dbReference>
<evidence type="ECO:0000313" key="3">
    <source>
        <dbReference type="EMBL" id="KXS09892.1"/>
    </source>
</evidence>
<dbReference type="Pfam" id="PF07282">
    <property type="entry name" value="Cas12f1-like_TNB"/>
    <property type="match status" value="1"/>
</dbReference>
<evidence type="ECO:0000256" key="1">
    <source>
        <dbReference type="ARBA" id="ARBA00023125"/>
    </source>
</evidence>
<reference evidence="3 4" key="1">
    <citation type="journal article" date="2015" name="Genome Biol. Evol.">
        <title>Phylogenomic analyses indicate that early fungi evolved digesting cell walls of algal ancestors of land plants.</title>
        <authorList>
            <person name="Chang Y."/>
            <person name="Wang S."/>
            <person name="Sekimoto S."/>
            <person name="Aerts A.L."/>
            <person name="Choi C."/>
            <person name="Clum A."/>
            <person name="LaButti K.M."/>
            <person name="Lindquist E.A."/>
            <person name="Yee Ngan C."/>
            <person name="Ohm R.A."/>
            <person name="Salamov A.A."/>
            <person name="Grigoriev I.V."/>
            <person name="Spatafora J.W."/>
            <person name="Berbee M.L."/>
        </authorList>
    </citation>
    <scope>NUCLEOTIDE SEQUENCE [LARGE SCALE GENOMIC DNA]</scope>
    <source>
        <strain evidence="3 4">JEL478</strain>
    </source>
</reference>
<feature type="domain" description="Cas12f1-like TNB" evidence="2">
    <location>
        <begin position="363"/>
        <end position="422"/>
    </location>
</feature>
<keyword evidence="1" id="KW-0238">DNA-binding</keyword>
<gene>
    <name evidence="3" type="ORF">M427DRAFT_48926</name>
</gene>
<name>A0A138ZZF2_GONPJ</name>
<accession>A0A138ZZF2</accession>
<evidence type="ECO:0000259" key="2">
    <source>
        <dbReference type="Pfam" id="PF07282"/>
    </source>
</evidence>